<dbReference type="RefSeq" id="YP_762376.1">
    <property type="nucleotide sequence ID" value="NC_008361.1"/>
</dbReference>
<accession>Q0E580</accession>
<protein>
    <submittedName>
        <fullName evidence="1">8.6 kDa Lipocalin signature</fullName>
    </submittedName>
</protein>
<evidence type="ECO:0000313" key="1">
    <source>
        <dbReference type="EMBL" id="CAL44621.1"/>
    </source>
</evidence>
<name>Q0E580_SFAVA</name>
<sequence>MFPYTDDDMWKGELKQLIRIVNLLQKKLLHNTFYNTSNRRFLGNWHLLDRTTLCSSFTIVLRFNVELFVNA</sequence>
<dbReference type="Proteomes" id="UP000008030">
    <property type="component" value="Segment"/>
</dbReference>
<dbReference type="GeneID" id="4306188"/>
<dbReference type="EMBL" id="AM398843">
    <property type="protein sequence ID" value="CAL44621.1"/>
    <property type="molecule type" value="Genomic_DNA"/>
</dbReference>
<reference evidence="1 2" key="1">
    <citation type="journal article" date="2006" name="J. Virol.">
        <title>Genomic sequence of Spodoptera frugiperda Ascovirus 1a, an enveloped, double-stranded DNA insect virus that manipulates apoptosis for viral reproduction.</title>
        <authorList>
            <person name="Bideshi D.K."/>
            <person name="Demattei M.V."/>
            <person name="Rouleux-Bonnin F."/>
            <person name="Stasiak K."/>
            <person name="Tan Y."/>
            <person name="Bigot S."/>
            <person name="Bigot Y."/>
            <person name="Federici B.A."/>
        </authorList>
    </citation>
    <scope>NUCLEOTIDE SEQUENCE [LARGE SCALE GENOMIC DNA]</scope>
    <source>
        <strain evidence="2">SvAV-1a</strain>
    </source>
</reference>
<gene>
    <name evidence="1" type="primary">ORF021</name>
</gene>
<proteinExistence type="predicted"/>
<dbReference type="KEGG" id="vg:4306188"/>
<evidence type="ECO:0000313" key="2">
    <source>
        <dbReference type="Proteomes" id="UP000008030"/>
    </source>
</evidence>
<organismHost>
    <name type="scientific">Spodoptera frugiperda</name>
    <name type="common">Fall armyworm</name>
    <dbReference type="NCBI Taxonomy" id="7108"/>
</organismHost>
<keyword evidence="2" id="KW-1185">Reference proteome</keyword>
<organism evidence="1 2">
    <name type="scientific">Spodoptera frugiperda ascovirus 1a</name>
    <name type="common">SfAV-1a</name>
    <dbReference type="NCBI Taxonomy" id="113370"/>
    <lineage>
        <taxon>Viruses</taxon>
        <taxon>Varidnaviria</taxon>
        <taxon>Bamfordvirae</taxon>
        <taxon>Nucleocytoviricota</taxon>
        <taxon>Megaviricetes</taxon>
        <taxon>Pimascovirales</taxon>
        <taxon>Pimascovirales incertae sedis</taxon>
        <taxon>Ascoviridae</taxon>
        <taxon>Ascovirus</taxon>
        <taxon>Ascovirus sfav1a</taxon>
    </lineage>
</organism>